<dbReference type="InterPro" id="IPR043159">
    <property type="entry name" value="Lectin_gal-bd_sf"/>
</dbReference>
<dbReference type="Gene3D" id="2.60.120.740">
    <property type="match status" value="1"/>
</dbReference>
<dbReference type="GO" id="GO:0030246">
    <property type="term" value="F:carbohydrate binding"/>
    <property type="evidence" value="ECO:0007669"/>
    <property type="project" value="InterPro"/>
</dbReference>
<dbReference type="Proteomes" id="UP000193920">
    <property type="component" value="Unassembled WGS sequence"/>
</dbReference>
<evidence type="ECO:0000256" key="1">
    <source>
        <dbReference type="SAM" id="Phobius"/>
    </source>
</evidence>
<evidence type="ECO:0000313" key="4">
    <source>
        <dbReference type="Proteomes" id="UP000193920"/>
    </source>
</evidence>
<accession>A0A1Y2B824</accession>
<dbReference type="EMBL" id="MCOG01000173">
    <property type="protein sequence ID" value="ORY30647.1"/>
    <property type="molecule type" value="Genomic_DNA"/>
</dbReference>
<protein>
    <recommendedName>
        <fullName evidence="2">SUEL-type lectin domain-containing protein</fullName>
    </recommendedName>
</protein>
<keyword evidence="1" id="KW-0812">Transmembrane</keyword>
<evidence type="ECO:0000259" key="2">
    <source>
        <dbReference type="PROSITE" id="PS50228"/>
    </source>
</evidence>
<dbReference type="CDD" id="cd22823">
    <property type="entry name" value="Gal_Rha_Lectin"/>
    <property type="match status" value="1"/>
</dbReference>
<feature type="domain" description="SUEL-type lectin" evidence="2">
    <location>
        <begin position="151"/>
        <end position="242"/>
    </location>
</feature>
<keyword evidence="4" id="KW-1185">Reference proteome</keyword>
<dbReference type="OrthoDB" id="6630641at2759"/>
<dbReference type="AlphaFoldDB" id="A0A1Y2B824"/>
<organism evidence="3 4">
    <name type="scientific">Neocallimastix californiae</name>
    <dbReference type="NCBI Taxonomy" id="1754190"/>
    <lineage>
        <taxon>Eukaryota</taxon>
        <taxon>Fungi</taxon>
        <taxon>Fungi incertae sedis</taxon>
        <taxon>Chytridiomycota</taxon>
        <taxon>Chytridiomycota incertae sedis</taxon>
        <taxon>Neocallimastigomycetes</taxon>
        <taxon>Neocallimastigales</taxon>
        <taxon>Neocallimastigaceae</taxon>
        <taxon>Neocallimastix</taxon>
    </lineage>
</organism>
<proteinExistence type="predicted"/>
<dbReference type="InterPro" id="IPR000922">
    <property type="entry name" value="Lectin_gal-bd_dom"/>
</dbReference>
<sequence length="255" mass="29367">MQNTEDNYLLLDSHRTKKRSNFHIIKIGVIMIISVMIVVVTVILIATHLSNEYKNIVSANNEVNNLNASIYLPYGFDFVEKDATTGPITVNREEDDGTKLNLYDFINKEDLSFYYDEDKFNNLAEITKNNSSEYFCEYGTGSPPEAYEGYEINCPYHYTITIDKVFYGRHAGDKKHCDKYYEGVPVEDEYLTVEEECGNEPIENVKEICEGKASCSLRPGGSHFTDSCESKFKYLHVNYHCTKDKVKKKKKFILL</sequence>
<evidence type="ECO:0000313" key="3">
    <source>
        <dbReference type="EMBL" id="ORY30647.1"/>
    </source>
</evidence>
<name>A0A1Y2B824_9FUNG</name>
<dbReference type="STRING" id="1754190.A0A1Y2B824"/>
<keyword evidence="1" id="KW-0472">Membrane</keyword>
<dbReference type="PROSITE" id="PS50228">
    <property type="entry name" value="SUEL_LECTIN"/>
    <property type="match status" value="1"/>
</dbReference>
<reference evidence="3 4" key="1">
    <citation type="submission" date="2016-08" db="EMBL/GenBank/DDBJ databases">
        <title>A Parts List for Fungal Cellulosomes Revealed by Comparative Genomics.</title>
        <authorList>
            <consortium name="DOE Joint Genome Institute"/>
            <person name="Haitjema C.H."/>
            <person name="Gilmore S.P."/>
            <person name="Henske J.K."/>
            <person name="Solomon K.V."/>
            <person name="De Groot R."/>
            <person name="Kuo A."/>
            <person name="Mondo S.J."/>
            <person name="Salamov A.A."/>
            <person name="Labutti K."/>
            <person name="Zhao Z."/>
            <person name="Chiniquy J."/>
            <person name="Barry K."/>
            <person name="Brewer H.M."/>
            <person name="Purvine S.O."/>
            <person name="Wright A.T."/>
            <person name="Boxma B."/>
            <person name="Van Alen T."/>
            <person name="Hackstein J.H."/>
            <person name="Baker S.E."/>
            <person name="Grigoriev I.V."/>
            <person name="O'Malley M.A."/>
        </authorList>
    </citation>
    <scope>NUCLEOTIDE SEQUENCE [LARGE SCALE GENOMIC DNA]</scope>
    <source>
        <strain evidence="3 4">G1</strain>
    </source>
</reference>
<gene>
    <name evidence="3" type="ORF">LY90DRAFT_512630</name>
</gene>
<dbReference type="Pfam" id="PF02140">
    <property type="entry name" value="SUEL_Lectin"/>
    <property type="match status" value="1"/>
</dbReference>
<dbReference type="PANTHER" id="PTHR46780">
    <property type="entry name" value="PROTEIN EVA-1"/>
    <property type="match status" value="1"/>
</dbReference>
<feature type="transmembrane region" description="Helical" evidence="1">
    <location>
        <begin position="24"/>
        <end position="46"/>
    </location>
</feature>
<comment type="caution">
    <text evidence="3">The sequence shown here is derived from an EMBL/GenBank/DDBJ whole genome shotgun (WGS) entry which is preliminary data.</text>
</comment>
<keyword evidence="1" id="KW-1133">Transmembrane helix</keyword>